<evidence type="ECO:0000256" key="6">
    <source>
        <dbReference type="ARBA" id="ARBA00022630"/>
    </source>
</evidence>
<dbReference type="Pfam" id="PF02738">
    <property type="entry name" value="MoCoBD_1"/>
    <property type="match status" value="1"/>
</dbReference>
<evidence type="ECO:0000256" key="9">
    <source>
        <dbReference type="ARBA" id="ARBA00022801"/>
    </source>
</evidence>
<evidence type="ECO:0000259" key="16">
    <source>
        <dbReference type="SMART" id="SM01092"/>
    </source>
</evidence>
<dbReference type="OrthoDB" id="8300278at2759"/>
<dbReference type="SUPFAM" id="SSF54665">
    <property type="entry name" value="CO dehydrogenase molybdoprotein N-domain-like"/>
    <property type="match status" value="1"/>
</dbReference>
<dbReference type="FunFam" id="3.30.390.50:FF:000001">
    <property type="entry name" value="Xanthine dehydrogenase oxidase"/>
    <property type="match status" value="1"/>
</dbReference>
<keyword evidence="7" id="KW-0001">2Fe-2S</keyword>
<comment type="caution">
    <text evidence="17">The sequence shown here is derived from an EMBL/GenBank/DDBJ whole genome shotgun (WGS) entry which is preliminary data.</text>
</comment>
<dbReference type="InterPro" id="IPR008928">
    <property type="entry name" value="6-hairpin_glycosidase_sf"/>
</dbReference>
<dbReference type="Gene3D" id="1.50.10.10">
    <property type="match status" value="1"/>
</dbReference>
<evidence type="ECO:0000256" key="13">
    <source>
        <dbReference type="ARBA" id="ARBA00023014"/>
    </source>
</evidence>
<evidence type="ECO:0000256" key="8">
    <source>
        <dbReference type="ARBA" id="ARBA00022723"/>
    </source>
</evidence>
<dbReference type="InterPro" id="IPR000674">
    <property type="entry name" value="Ald_Oxase/Xan_DH_a/b"/>
</dbReference>
<evidence type="ECO:0000313" key="17">
    <source>
        <dbReference type="EMBL" id="OXA60366.1"/>
    </source>
</evidence>
<evidence type="ECO:0000256" key="12">
    <source>
        <dbReference type="ARBA" id="ARBA00023004"/>
    </source>
</evidence>
<evidence type="ECO:0000256" key="14">
    <source>
        <dbReference type="ARBA" id="ARBA00034078"/>
    </source>
</evidence>
<protein>
    <submittedName>
        <fullName evidence="17">Xanthine dehydrogenase/oxidase</fullName>
    </submittedName>
</protein>
<dbReference type="Proteomes" id="UP000198287">
    <property type="component" value="Unassembled WGS sequence"/>
</dbReference>
<keyword evidence="18" id="KW-1185">Reference proteome</keyword>
<keyword evidence="6" id="KW-0285">Flavoprotein</keyword>
<dbReference type="InterPro" id="IPR010905">
    <property type="entry name" value="Glyco_hydro_88"/>
</dbReference>
<feature type="domain" description="Aldehyde oxidase/xanthine dehydrogenase a/b hammerhead" evidence="15">
    <location>
        <begin position="176"/>
        <end position="284"/>
    </location>
</feature>
<evidence type="ECO:0000256" key="4">
    <source>
        <dbReference type="ARBA" id="ARBA00011738"/>
    </source>
</evidence>
<reference evidence="17 18" key="1">
    <citation type="submission" date="2015-12" db="EMBL/GenBank/DDBJ databases">
        <title>The genome of Folsomia candida.</title>
        <authorList>
            <person name="Faddeeva A."/>
            <person name="Derks M.F."/>
            <person name="Anvar Y."/>
            <person name="Smit S."/>
            <person name="Van Straalen N."/>
            <person name="Roelofs D."/>
        </authorList>
    </citation>
    <scope>NUCLEOTIDE SEQUENCE [LARGE SCALE GENOMIC DNA]</scope>
    <source>
        <strain evidence="17 18">VU population</strain>
        <tissue evidence="17">Whole body</tissue>
    </source>
</reference>
<dbReference type="InterPro" id="IPR008274">
    <property type="entry name" value="AldOxase/xan_DH_MoCoBD1"/>
</dbReference>
<dbReference type="Pfam" id="PF03450">
    <property type="entry name" value="CO_deh_flav_C"/>
    <property type="match status" value="1"/>
</dbReference>
<dbReference type="GO" id="GO:0016491">
    <property type="term" value="F:oxidoreductase activity"/>
    <property type="evidence" value="ECO:0007669"/>
    <property type="project" value="UniProtKB-KW"/>
</dbReference>
<dbReference type="FunFam" id="3.30.365.10:FF:000004">
    <property type="entry name" value="Xanthine dehydrogenase oxidase"/>
    <property type="match status" value="1"/>
</dbReference>
<evidence type="ECO:0000256" key="5">
    <source>
        <dbReference type="ARBA" id="ARBA00022505"/>
    </source>
</evidence>
<accession>A0A226EUS2</accession>
<dbReference type="Gene3D" id="3.90.1170.50">
    <property type="entry name" value="Aldehyde oxidase/xanthine dehydrogenase, a/b hammerhead"/>
    <property type="match status" value="1"/>
</dbReference>
<dbReference type="InterPro" id="IPR016208">
    <property type="entry name" value="Ald_Oxase/xanthine_DH-like"/>
</dbReference>
<dbReference type="PANTHER" id="PTHR45444:SF3">
    <property type="entry name" value="XANTHINE DEHYDROGENASE"/>
    <property type="match status" value="1"/>
</dbReference>
<evidence type="ECO:0000256" key="11">
    <source>
        <dbReference type="ARBA" id="ARBA00023002"/>
    </source>
</evidence>
<keyword evidence="9" id="KW-0378">Hydrolase</keyword>
<dbReference type="Gene3D" id="3.30.390.50">
    <property type="entry name" value="CO dehydrogenase flavoprotein, C-terminal domain"/>
    <property type="match status" value="1"/>
</dbReference>
<comment type="similarity">
    <text evidence="3">Belongs to the xanthine dehydrogenase family.</text>
</comment>
<organism evidence="17 18">
    <name type="scientific">Folsomia candida</name>
    <name type="common">Springtail</name>
    <dbReference type="NCBI Taxonomy" id="158441"/>
    <lineage>
        <taxon>Eukaryota</taxon>
        <taxon>Metazoa</taxon>
        <taxon>Ecdysozoa</taxon>
        <taxon>Arthropoda</taxon>
        <taxon>Hexapoda</taxon>
        <taxon>Collembola</taxon>
        <taxon>Entomobryomorpha</taxon>
        <taxon>Isotomoidea</taxon>
        <taxon>Isotomidae</taxon>
        <taxon>Proisotominae</taxon>
        <taxon>Folsomia</taxon>
    </lineage>
</organism>
<dbReference type="FunFam" id="3.30.365.10:FF:000003">
    <property type="entry name" value="Aldehyde oxidase 1"/>
    <property type="match status" value="1"/>
</dbReference>
<dbReference type="NCBIfam" id="TIGR02965">
    <property type="entry name" value="xanthine_xdhB"/>
    <property type="match status" value="1"/>
</dbReference>
<keyword evidence="11" id="KW-0560">Oxidoreductase</keyword>
<dbReference type="PANTHER" id="PTHR45444">
    <property type="entry name" value="XANTHINE DEHYDROGENASE"/>
    <property type="match status" value="1"/>
</dbReference>
<dbReference type="PROSITE" id="PS00559">
    <property type="entry name" value="MOLYBDOPTERIN_EUK"/>
    <property type="match status" value="1"/>
</dbReference>
<evidence type="ECO:0000313" key="18">
    <source>
        <dbReference type="Proteomes" id="UP000198287"/>
    </source>
</evidence>
<dbReference type="Pfam" id="PF07470">
    <property type="entry name" value="Glyco_hydro_88"/>
    <property type="match status" value="1"/>
</dbReference>
<keyword evidence="10" id="KW-0274">FAD</keyword>
<dbReference type="GO" id="GO:0016787">
    <property type="term" value="F:hydrolase activity"/>
    <property type="evidence" value="ECO:0007669"/>
    <property type="project" value="UniProtKB-KW"/>
</dbReference>
<dbReference type="InterPro" id="IPR005107">
    <property type="entry name" value="CO_DH_flav_C"/>
</dbReference>
<evidence type="ECO:0000256" key="3">
    <source>
        <dbReference type="ARBA" id="ARBA00006849"/>
    </source>
</evidence>
<dbReference type="Pfam" id="PF20256">
    <property type="entry name" value="MoCoBD_2"/>
    <property type="match status" value="1"/>
</dbReference>
<evidence type="ECO:0000256" key="10">
    <source>
        <dbReference type="ARBA" id="ARBA00022827"/>
    </source>
</evidence>
<comment type="cofactor">
    <cofactor evidence="2">
        <name>FAD</name>
        <dbReference type="ChEBI" id="CHEBI:57692"/>
    </cofactor>
</comment>
<evidence type="ECO:0000256" key="2">
    <source>
        <dbReference type="ARBA" id="ARBA00001974"/>
    </source>
</evidence>
<evidence type="ECO:0000256" key="7">
    <source>
        <dbReference type="ARBA" id="ARBA00022714"/>
    </source>
</evidence>
<comment type="cofactor">
    <cofactor evidence="1">
        <name>Mo-molybdopterin</name>
        <dbReference type="ChEBI" id="CHEBI:71302"/>
    </cofactor>
</comment>
<dbReference type="SMART" id="SM01008">
    <property type="entry name" value="Ald_Xan_dh_C"/>
    <property type="match status" value="1"/>
</dbReference>
<dbReference type="InterPro" id="IPR012341">
    <property type="entry name" value="6hp_glycosidase-like_sf"/>
</dbReference>
<dbReference type="InterPro" id="IPR036683">
    <property type="entry name" value="CO_DH_flav_C_dom_sf"/>
</dbReference>
<dbReference type="SMART" id="SM01092">
    <property type="entry name" value="CO_deh_flav_C"/>
    <property type="match status" value="1"/>
</dbReference>
<dbReference type="GO" id="GO:0043546">
    <property type="term" value="F:molybdopterin cofactor binding"/>
    <property type="evidence" value="ECO:0007669"/>
    <property type="project" value="InterPro"/>
</dbReference>
<evidence type="ECO:0000259" key="15">
    <source>
        <dbReference type="SMART" id="SM01008"/>
    </source>
</evidence>
<dbReference type="SUPFAM" id="SSF55447">
    <property type="entry name" value="CO dehydrogenase flavoprotein C-terminal domain-like"/>
    <property type="match status" value="1"/>
</dbReference>
<dbReference type="GO" id="GO:0005975">
    <property type="term" value="P:carbohydrate metabolic process"/>
    <property type="evidence" value="ECO:0007669"/>
    <property type="project" value="InterPro"/>
</dbReference>
<keyword evidence="8" id="KW-0479">Metal-binding</keyword>
<dbReference type="InterPro" id="IPR037165">
    <property type="entry name" value="AldOxase/xan_DH_Mopterin-bd_sf"/>
</dbReference>
<dbReference type="Gene3D" id="3.30.365.10">
    <property type="entry name" value="Aldehyde oxidase/xanthine dehydrogenase, molybdopterin binding domain"/>
    <property type="match status" value="4"/>
</dbReference>
<dbReference type="GO" id="GO:0030151">
    <property type="term" value="F:molybdenum ion binding"/>
    <property type="evidence" value="ECO:0007669"/>
    <property type="project" value="InterPro"/>
</dbReference>
<feature type="domain" description="CO dehydrogenase flavoprotein C-terminal" evidence="16">
    <location>
        <begin position="9"/>
        <end position="113"/>
    </location>
</feature>
<sequence>MQWQDEYFWGFKQAKRRDDDIAIVNAGMFVRFEVETNTIQKISLAFGGMAPTTVMARTTQSSLVKRQWNQHIVQEAAKTLIEDLPLDPSAPGGMIEFRRSLTLSFFFKFYMIVQEKLNQRLSYVKPLPSNFKSAIQVYHRGVPKSSQISQIVPSGQPDHDLVGKPIPHMSGMKQATGEAIYVDDMPKFENELYLALVFSSRAHAKLISVDATEALQQEGVVDFISAKDIPKERNKMGAIIHDEEIFASKTVTCIGQPIGAILAHDQATAQRASKMVKAEYQDIKPLIITIQDAIKHNSFYQDWIRNIKNGNIEKGFSESDHILEGDMHLGGQEHFYLETQATIALPKLEDGETEIFCSTQNPTEIQLLTAEALGVPANRIVVRTKRMGGGFGGKETRSMMLAIPVALAANKLKRPVRCMFDRDEDMGCSGTRHPFFCRFKVGVKNDGRVMALKMTLYNNGGNSLDLSCSVMERALFSADNAYNIPNVDFTGYVCKTNLPSNTAFRGFGGPQGMMFTENVFDQIADKLNIDPIQLREINMYKEGDETHYNQPLEYCTIPRCWSECKANSEFAKRRQEVDAFNAENRWKKRGISLIPTKFGIAFTALFLNQAGALVMVYRDGSVLISHGGTEMGQGLHTKMIQVASRAMRISSDKIHIMETSTDKVPNTSPTAASAGSDLNGMAVLNACNQIMERLEPYITAKPKGRWEDWVTAAYFDRVGLSVAGFYKTPGIGFDFKAKLGKPFNYFCFGAACAEVEIDCLTGDHEVRRCDIVMDVGESINPAIDIGQIEGGYMQGYGLYTLEELRYSPQGHLLTKGPGMYKLPGFGDIPEEFNVSLLRGAPNAKAVFSSKAVGEPPLFLAAAAFYGIKDAIKSARKEQSITGPFRLDSPATAERIRMACIDQFTEKFPTPASNTFKPWMKLYALLVSLLFVALVSENKAQLPTSTIIDYAVRQYAILSERILGEEDFISTGNPLQPTWNFKGFNDWTVGFYGGSLWMLYKLTQDTYWRRLALEYQERIKDRQYDTSNHDVGFIIMSTFGLGLELTNDQSFVPVILQAAASLSSRYVPATGCIRSWNSGEPGEVTVIADNMMNLELLLAASELANFNPDYTHMVVSHSYKTREHHYHPDGSVNHVVAFNDSTGAVVRKYNVQGYSDSSAWSRGLAWTIHGFTSVYEHLNDNQFYLESAETAANFFINNLPADYVPYYDFKAPIETEYSPRDTAAASIAAHAFLKLFKITANPVYFETAEKIMENLISDKYRADGNPLYRLPAILVNGTVFFHQNDLDTAIVYADFYFLNALDVYIEIVGTKGNQL</sequence>
<dbReference type="OMA" id="RCWQECE"/>
<dbReference type="STRING" id="158441.A0A226EUS2"/>
<dbReference type="InterPro" id="IPR014309">
    <property type="entry name" value="Xanthine_DH_Mopterin-bd_su"/>
</dbReference>
<keyword evidence="13" id="KW-0411">Iron-sulfur</keyword>
<comment type="cofactor">
    <cofactor evidence="14">
        <name>[2Fe-2S] cluster</name>
        <dbReference type="ChEBI" id="CHEBI:190135"/>
    </cofactor>
</comment>
<dbReference type="GO" id="GO:0005506">
    <property type="term" value="F:iron ion binding"/>
    <property type="evidence" value="ECO:0007669"/>
    <property type="project" value="InterPro"/>
</dbReference>
<gene>
    <name evidence="17" type="ORF">Fcan01_05640</name>
</gene>
<dbReference type="SUPFAM" id="SSF48208">
    <property type="entry name" value="Six-hairpin glycosidases"/>
    <property type="match status" value="1"/>
</dbReference>
<dbReference type="InterPro" id="IPR022407">
    <property type="entry name" value="OxRdtase_Mopterin_BS"/>
</dbReference>
<dbReference type="InterPro" id="IPR046867">
    <property type="entry name" value="AldOxase/xan_DH_MoCoBD2"/>
</dbReference>
<keyword evidence="12" id="KW-0408">Iron</keyword>
<dbReference type="SUPFAM" id="SSF56003">
    <property type="entry name" value="Molybdenum cofactor-binding domain"/>
    <property type="match status" value="1"/>
</dbReference>
<proteinExistence type="inferred from homology"/>
<dbReference type="EMBL" id="LNIX01000002">
    <property type="protein sequence ID" value="OXA60366.1"/>
    <property type="molecule type" value="Genomic_DNA"/>
</dbReference>
<evidence type="ECO:0000256" key="1">
    <source>
        <dbReference type="ARBA" id="ARBA00001924"/>
    </source>
</evidence>
<dbReference type="InterPro" id="IPR036856">
    <property type="entry name" value="Ald_Oxase/Xan_DH_a/b_sf"/>
</dbReference>
<comment type="subunit">
    <text evidence="4">Homodimer.</text>
</comment>
<dbReference type="Pfam" id="PF01315">
    <property type="entry name" value="Ald_Xan_dh_C"/>
    <property type="match status" value="1"/>
</dbReference>
<name>A0A226EUS2_FOLCA</name>
<dbReference type="FunFam" id="3.90.1170.50:FF:000001">
    <property type="entry name" value="Aldehyde oxidase 1"/>
    <property type="match status" value="1"/>
</dbReference>
<dbReference type="GO" id="GO:0051537">
    <property type="term" value="F:2 iron, 2 sulfur cluster binding"/>
    <property type="evidence" value="ECO:0007669"/>
    <property type="project" value="UniProtKB-KW"/>
</dbReference>
<keyword evidence="5" id="KW-0500">Molybdenum</keyword>